<evidence type="ECO:0000256" key="4">
    <source>
        <dbReference type="ARBA" id="ARBA00022451"/>
    </source>
</evidence>
<keyword evidence="4" id="KW-0490">MHC I</keyword>
<dbReference type="EMBL" id="JAHGAV010000217">
    <property type="protein sequence ID" value="KAG6928399.1"/>
    <property type="molecule type" value="Genomic_DNA"/>
</dbReference>
<dbReference type="PANTHER" id="PTHR19944">
    <property type="entry name" value="MHC CLASS II-RELATED"/>
    <property type="match status" value="1"/>
</dbReference>
<gene>
    <name evidence="9" type="primary">B2M</name>
    <name evidence="9" type="ORF">G0U57_008126</name>
</gene>
<proteinExistence type="inferred from homology"/>
<feature type="non-terminal residue" evidence="9">
    <location>
        <position position="1"/>
    </location>
</feature>
<evidence type="ECO:0000256" key="3">
    <source>
        <dbReference type="ARBA" id="ARBA00018767"/>
    </source>
</evidence>
<dbReference type="InterPro" id="IPR015707">
    <property type="entry name" value="B2Microglobulin"/>
</dbReference>
<evidence type="ECO:0000256" key="6">
    <source>
        <dbReference type="ARBA" id="ARBA00022859"/>
    </source>
</evidence>
<dbReference type="Gene3D" id="2.60.40.10">
    <property type="entry name" value="Immunoglobulins"/>
    <property type="match status" value="1"/>
</dbReference>
<sequence length="156" mass="17446">PHFAVIGRRQAGYKRRWRPEGRQSAVGDRGAVRVAGAMARGLSVLLLVLLGLAGLEAITRNPKVHVYSRHPVEAGKPNVLNCYVEGFHPPNIEITLKKNGENMNNVQMSDLSFSGDWTFERLVHAPFTPNGEDSYECEVMHTTLDTPKKVRWDPDN</sequence>
<dbReference type="GO" id="GO:0005576">
    <property type="term" value="C:extracellular region"/>
    <property type="evidence" value="ECO:0007669"/>
    <property type="project" value="UniProtKB-SubCell"/>
</dbReference>
<evidence type="ECO:0000256" key="2">
    <source>
        <dbReference type="ARBA" id="ARBA00009564"/>
    </source>
</evidence>
<evidence type="ECO:0000259" key="8">
    <source>
        <dbReference type="PROSITE" id="PS50835"/>
    </source>
</evidence>
<dbReference type="GO" id="GO:0042612">
    <property type="term" value="C:MHC class I protein complex"/>
    <property type="evidence" value="ECO:0007669"/>
    <property type="project" value="UniProtKB-KW"/>
</dbReference>
<dbReference type="SMART" id="SM00407">
    <property type="entry name" value="IGc1"/>
    <property type="match status" value="1"/>
</dbReference>
<dbReference type="InterPro" id="IPR013783">
    <property type="entry name" value="Ig-like_fold"/>
</dbReference>
<dbReference type="Pfam" id="PF07654">
    <property type="entry name" value="C1-set"/>
    <property type="match status" value="1"/>
</dbReference>
<keyword evidence="10" id="KW-1185">Reference proteome</keyword>
<dbReference type="GO" id="GO:0002474">
    <property type="term" value="P:antigen processing and presentation of peptide antigen via MHC class I"/>
    <property type="evidence" value="ECO:0007669"/>
    <property type="project" value="UniProtKB-KW"/>
</dbReference>
<dbReference type="PANTHER" id="PTHR19944:SF62">
    <property type="entry name" value="BETA-2-MICROGLOBULIN"/>
    <property type="match status" value="1"/>
</dbReference>
<evidence type="ECO:0000256" key="1">
    <source>
        <dbReference type="ARBA" id="ARBA00004613"/>
    </source>
</evidence>
<comment type="caution">
    <text evidence="9">The sequence shown here is derived from an EMBL/GenBank/DDBJ whole genome shotgun (WGS) entry which is preliminary data.</text>
</comment>
<dbReference type="InterPro" id="IPR050160">
    <property type="entry name" value="MHC/Immunoglobulin"/>
</dbReference>
<feature type="domain" description="Ig-like" evidence="8">
    <location>
        <begin position="62"/>
        <end position="151"/>
    </location>
</feature>
<dbReference type="InterPro" id="IPR007110">
    <property type="entry name" value="Ig-like_dom"/>
</dbReference>
<organism evidence="9 10">
    <name type="scientific">Chelydra serpentina</name>
    <name type="common">Snapping turtle</name>
    <name type="synonym">Testudo serpentina</name>
    <dbReference type="NCBI Taxonomy" id="8475"/>
    <lineage>
        <taxon>Eukaryota</taxon>
        <taxon>Metazoa</taxon>
        <taxon>Chordata</taxon>
        <taxon>Craniata</taxon>
        <taxon>Vertebrata</taxon>
        <taxon>Euteleostomi</taxon>
        <taxon>Archelosauria</taxon>
        <taxon>Testudinata</taxon>
        <taxon>Testudines</taxon>
        <taxon>Cryptodira</taxon>
        <taxon>Durocryptodira</taxon>
        <taxon>Americhelydia</taxon>
        <taxon>Chelydroidea</taxon>
        <taxon>Chelydridae</taxon>
        <taxon>Chelydra</taxon>
    </lineage>
</organism>
<reference evidence="9 10" key="1">
    <citation type="journal article" date="2020" name="G3 (Bethesda)">
        <title>Draft Genome of the Common Snapping Turtle, Chelydra serpentina, a Model for Phenotypic Plasticity in Reptiles.</title>
        <authorList>
            <person name="Das D."/>
            <person name="Singh S.K."/>
            <person name="Bierstedt J."/>
            <person name="Erickson A."/>
            <person name="Galli G.L.J."/>
            <person name="Crossley D.A. 2nd"/>
            <person name="Rhen T."/>
        </authorList>
    </citation>
    <scope>NUCLEOTIDE SEQUENCE [LARGE SCALE GENOMIC DNA]</scope>
    <source>
        <strain evidence="9">KW</strain>
    </source>
</reference>
<keyword evidence="7" id="KW-0393">Immunoglobulin domain</keyword>
<dbReference type="AlphaFoldDB" id="A0A8T1SHG0"/>
<evidence type="ECO:0000313" key="10">
    <source>
        <dbReference type="Proteomes" id="UP000765507"/>
    </source>
</evidence>
<dbReference type="PROSITE" id="PS00290">
    <property type="entry name" value="IG_MHC"/>
    <property type="match status" value="1"/>
</dbReference>
<dbReference type="InterPro" id="IPR003006">
    <property type="entry name" value="Ig/MHC_CS"/>
</dbReference>
<evidence type="ECO:0000256" key="7">
    <source>
        <dbReference type="ARBA" id="ARBA00023319"/>
    </source>
</evidence>
<dbReference type="PROSITE" id="PS50835">
    <property type="entry name" value="IG_LIKE"/>
    <property type="match status" value="1"/>
</dbReference>
<protein>
    <recommendedName>
        <fullName evidence="3">Beta-2-microglobulin</fullName>
    </recommendedName>
</protein>
<evidence type="ECO:0000256" key="5">
    <source>
        <dbReference type="ARBA" id="ARBA00022525"/>
    </source>
</evidence>
<keyword evidence="5" id="KW-0964">Secreted</keyword>
<dbReference type="CDD" id="cd05770">
    <property type="entry name" value="IgC1_beta2m"/>
    <property type="match status" value="1"/>
</dbReference>
<evidence type="ECO:0000313" key="9">
    <source>
        <dbReference type="EMBL" id="KAG6928399.1"/>
    </source>
</evidence>
<name>A0A8T1SHG0_CHESE</name>
<comment type="similarity">
    <text evidence="2">Belongs to the beta-2-microglobulin family.</text>
</comment>
<dbReference type="InterPro" id="IPR003597">
    <property type="entry name" value="Ig_C1-set"/>
</dbReference>
<accession>A0A8T1SHG0</accession>
<comment type="subcellular location">
    <subcellularLocation>
        <location evidence="1">Secreted</location>
    </subcellularLocation>
</comment>
<keyword evidence="6" id="KW-0391">Immunity</keyword>
<dbReference type="GO" id="GO:0006955">
    <property type="term" value="P:immune response"/>
    <property type="evidence" value="ECO:0007669"/>
    <property type="project" value="InterPro"/>
</dbReference>
<dbReference type="FunFam" id="2.60.40.10:FF:001005">
    <property type="entry name" value="Beta-2-microglobulin"/>
    <property type="match status" value="1"/>
</dbReference>
<dbReference type="InterPro" id="IPR036179">
    <property type="entry name" value="Ig-like_dom_sf"/>
</dbReference>
<dbReference type="SUPFAM" id="SSF48726">
    <property type="entry name" value="Immunoglobulin"/>
    <property type="match status" value="1"/>
</dbReference>
<dbReference type="OrthoDB" id="9949628at2759"/>
<dbReference type="Proteomes" id="UP000765507">
    <property type="component" value="Unassembled WGS sequence"/>
</dbReference>
<dbReference type="GO" id="GO:0010038">
    <property type="term" value="P:response to metal ion"/>
    <property type="evidence" value="ECO:0007669"/>
    <property type="project" value="UniProtKB-ARBA"/>
</dbReference>